<dbReference type="Gene3D" id="3.40.50.300">
    <property type="entry name" value="P-loop containing nucleotide triphosphate hydrolases"/>
    <property type="match status" value="1"/>
</dbReference>
<feature type="domain" description="Guanylate kinase-like" evidence="7">
    <location>
        <begin position="10"/>
        <end position="183"/>
    </location>
</feature>
<dbReference type="InterPro" id="IPR012699">
    <property type="entry name" value="PhnN"/>
</dbReference>
<evidence type="ECO:0000256" key="6">
    <source>
        <dbReference type="HAMAP-Rule" id="MF_00836"/>
    </source>
</evidence>
<evidence type="ECO:0000256" key="2">
    <source>
        <dbReference type="ARBA" id="ARBA00005069"/>
    </source>
</evidence>
<comment type="caution">
    <text evidence="8">The sequence shown here is derived from an EMBL/GenBank/DDBJ whole genome shotgun (WGS) entry which is preliminary data.</text>
</comment>
<dbReference type="EC" id="2.7.4.23" evidence="6"/>
<dbReference type="GO" id="GO:0019634">
    <property type="term" value="P:organic phosphonate metabolic process"/>
    <property type="evidence" value="ECO:0007669"/>
    <property type="project" value="UniProtKB-UniRule"/>
</dbReference>
<evidence type="ECO:0000313" key="8">
    <source>
        <dbReference type="EMBL" id="HAR50692.1"/>
    </source>
</evidence>
<dbReference type="Proteomes" id="UP000264719">
    <property type="component" value="Unassembled WGS sequence"/>
</dbReference>
<dbReference type="RefSeq" id="WP_339851056.1">
    <property type="nucleotide sequence ID" value="NZ_CAXAXR010000001.1"/>
</dbReference>
<dbReference type="GO" id="GO:0006015">
    <property type="term" value="P:5-phosphoribose 1-diphosphate biosynthetic process"/>
    <property type="evidence" value="ECO:0007669"/>
    <property type="project" value="UniProtKB-UniRule"/>
</dbReference>
<reference evidence="8 9" key="1">
    <citation type="journal article" date="2018" name="Nat. Biotechnol.">
        <title>A standardized bacterial taxonomy based on genome phylogeny substantially revises the tree of life.</title>
        <authorList>
            <person name="Parks D.H."/>
            <person name="Chuvochina M."/>
            <person name="Waite D.W."/>
            <person name="Rinke C."/>
            <person name="Skarshewski A."/>
            <person name="Chaumeil P.A."/>
            <person name="Hugenholtz P."/>
        </authorList>
    </citation>
    <scope>NUCLEOTIDE SEQUENCE [LARGE SCALE GENOMIC DNA]</scope>
    <source>
        <strain evidence="8">UBA9169</strain>
    </source>
</reference>
<dbReference type="PANTHER" id="PTHR23117:SF8">
    <property type="entry name" value="RIBOSE 1,5-BISPHOSPHATE PHOSPHOKINASE PHNN"/>
    <property type="match status" value="1"/>
</dbReference>
<feature type="binding site" evidence="6">
    <location>
        <begin position="17"/>
        <end position="24"/>
    </location>
    <ligand>
        <name>ATP</name>
        <dbReference type="ChEBI" id="CHEBI:30616"/>
    </ligand>
</feature>
<dbReference type="AlphaFoldDB" id="A0A348W830"/>
<dbReference type="InterPro" id="IPR008144">
    <property type="entry name" value="Guanylate_kin-like_dom"/>
</dbReference>
<dbReference type="PROSITE" id="PS50052">
    <property type="entry name" value="GUANYLATE_KINASE_2"/>
    <property type="match status" value="1"/>
</dbReference>
<organism evidence="8 9">
    <name type="scientific">Roseovarius nubinhibens</name>
    <dbReference type="NCBI Taxonomy" id="314263"/>
    <lineage>
        <taxon>Bacteria</taxon>
        <taxon>Pseudomonadati</taxon>
        <taxon>Pseudomonadota</taxon>
        <taxon>Alphaproteobacteria</taxon>
        <taxon>Rhodobacterales</taxon>
        <taxon>Roseobacteraceae</taxon>
        <taxon>Roseovarius</taxon>
    </lineage>
</organism>
<dbReference type="NCBIfam" id="TIGR02322">
    <property type="entry name" value="phosphon_PhnN"/>
    <property type="match status" value="1"/>
</dbReference>
<keyword evidence="8" id="KW-0418">Kinase</keyword>
<evidence type="ECO:0000256" key="1">
    <source>
        <dbReference type="ARBA" id="ARBA00000373"/>
    </source>
</evidence>
<evidence type="ECO:0000256" key="5">
    <source>
        <dbReference type="ARBA" id="ARBA00022840"/>
    </source>
</evidence>
<dbReference type="UniPathway" id="UPA00087">
    <property type="reaction ID" value="UER00175"/>
</dbReference>
<comment type="similarity">
    <text evidence="6">Belongs to the ribose 1,5-bisphosphokinase family.</text>
</comment>
<evidence type="ECO:0000313" key="9">
    <source>
        <dbReference type="Proteomes" id="UP000264719"/>
    </source>
</evidence>
<dbReference type="InterPro" id="IPR027417">
    <property type="entry name" value="P-loop_NTPase"/>
</dbReference>
<dbReference type="GO" id="GO:0005524">
    <property type="term" value="F:ATP binding"/>
    <property type="evidence" value="ECO:0007669"/>
    <property type="project" value="UniProtKB-KW"/>
</dbReference>
<accession>A0A348W830</accession>
<proteinExistence type="inferred from homology"/>
<gene>
    <name evidence="6 8" type="primary">phnN</name>
    <name evidence="8" type="ORF">DCS45_02295</name>
</gene>
<sequence length="189" mass="20218">MSGADLDKAGQLVAVVGPSGAGKDTVLDAACRAAPWLVRAKRVITRDEDKGGEDHIGVSDEAFEAGLAAGAFLFHWQAHGLRYAVPVSVVAALKEGKTVLFNGSREALPEIMESYPELRVVVITTDRATLSRRLEERGRETAAEIEKRLERGRIAVPEGIPFMEIDNSGRVKDSVAQLLAALGQVETAA</sequence>
<dbReference type="SUPFAM" id="SSF52540">
    <property type="entry name" value="P-loop containing nucleoside triphosphate hydrolases"/>
    <property type="match status" value="1"/>
</dbReference>
<dbReference type="PANTHER" id="PTHR23117">
    <property type="entry name" value="GUANYLATE KINASE-RELATED"/>
    <property type="match status" value="1"/>
</dbReference>
<evidence type="ECO:0000259" key="7">
    <source>
        <dbReference type="PROSITE" id="PS50052"/>
    </source>
</evidence>
<dbReference type="SMART" id="SM00072">
    <property type="entry name" value="GuKc"/>
    <property type="match status" value="1"/>
</dbReference>
<dbReference type="EMBL" id="DMVW01000028">
    <property type="protein sequence ID" value="HAR50692.1"/>
    <property type="molecule type" value="Genomic_DNA"/>
</dbReference>
<comment type="catalytic activity">
    <reaction evidence="1 6">
        <text>alpha-D-ribose 1,5-bisphosphate + ATP = 5-phospho-alpha-D-ribose 1-diphosphate + ADP</text>
        <dbReference type="Rhea" id="RHEA:20109"/>
        <dbReference type="ChEBI" id="CHEBI:30616"/>
        <dbReference type="ChEBI" id="CHEBI:58017"/>
        <dbReference type="ChEBI" id="CHEBI:68688"/>
        <dbReference type="ChEBI" id="CHEBI:456216"/>
        <dbReference type="EC" id="2.7.4.23"/>
    </reaction>
</comment>
<name>A0A348W830_9RHOB</name>
<dbReference type="GO" id="GO:0005829">
    <property type="term" value="C:cytosol"/>
    <property type="evidence" value="ECO:0007669"/>
    <property type="project" value="TreeGrafter"/>
</dbReference>
<keyword evidence="3 6" id="KW-0808">Transferase</keyword>
<dbReference type="InterPro" id="IPR008145">
    <property type="entry name" value="GK/Ca_channel_bsu"/>
</dbReference>
<comment type="function">
    <text evidence="6">Catalyzes the phosphorylation of ribose 1,5-bisphosphate to 5-phospho-D-ribosyl alpha-1-diphosphate (PRPP).</text>
</comment>
<evidence type="ECO:0000256" key="3">
    <source>
        <dbReference type="ARBA" id="ARBA00022679"/>
    </source>
</evidence>
<keyword evidence="5 6" id="KW-0067">ATP-binding</keyword>
<dbReference type="HAMAP" id="MF_00836">
    <property type="entry name" value="PhnN"/>
    <property type="match status" value="1"/>
</dbReference>
<evidence type="ECO:0000256" key="4">
    <source>
        <dbReference type="ARBA" id="ARBA00022741"/>
    </source>
</evidence>
<comment type="pathway">
    <text evidence="2 6">Metabolic intermediate biosynthesis; 5-phospho-alpha-D-ribose 1-diphosphate biosynthesis; 5-phospho-alpha-D-ribose 1-diphosphate from D-ribose 5-phosphate (route II): step 3/3.</text>
</comment>
<protein>
    <recommendedName>
        <fullName evidence="6">Ribose 1,5-bisphosphate phosphokinase PhnN</fullName>
        <ecNumber evidence="6">2.7.4.23</ecNumber>
    </recommendedName>
    <alternativeName>
        <fullName evidence="6">Ribose 1,5-bisphosphokinase</fullName>
    </alternativeName>
</protein>
<dbReference type="Pfam" id="PF00625">
    <property type="entry name" value="Guanylate_kin"/>
    <property type="match status" value="1"/>
</dbReference>
<dbReference type="GO" id="GO:0033863">
    <property type="term" value="F:ribose 1,5-bisphosphate phosphokinase activity"/>
    <property type="evidence" value="ECO:0007669"/>
    <property type="project" value="UniProtKB-UniRule"/>
</dbReference>
<keyword evidence="4 6" id="KW-0547">Nucleotide-binding</keyword>